<protein>
    <submittedName>
        <fullName evidence="1">Uncharacterized protein</fullName>
    </submittedName>
</protein>
<name>A0A484FKD0_COLOR</name>
<accession>A0A484FKD0</accession>
<evidence type="ECO:0000313" key="1">
    <source>
        <dbReference type="EMBL" id="TDZ18919.1"/>
    </source>
</evidence>
<sequence>MQAPIIGYAVMHLLIFHNIHSRKPTASRHPPFYPCHLTYMRKLETPGPRRSRLHVQYRTPHAARFHAPRTCKSIVPPSFCSRRRDSADLQGTLLYEDAASATAMPLTAY</sequence>
<organism evidence="1 2">
    <name type="scientific">Colletotrichum orbiculare (strain 104-T / ATCC 96160 / CBS 514.97 / LARS 414 / MAFF 240422)</name>
    <name type="common">Cucumber anthracnose fungus</name>
    <name type="synonym">Colletotrichum lagenarium</name>
    <dbReference type="NCBI Taxonomy" id="1213857"/>
    <lineage>
        <taxon>Eukaryota</taxon>
        <taxon>Fungi</taxon>
        <taxon>Dikarya</taxon>
        <taxon>Ascomycota</taxon>
        <taxon>Pezizomycotina</taxon>
        <taxon>Sordariomycetes</taxon>
        <taxon>Hypocreomycetidae</taxon>
        <taxon>Glomerellales</taxon>
        <taxon>Glomerellaceae</taxon>
        <taxon>Colletotrichum</taxon>
        <taxon>Colletotrichum orbiculare species complex</taxon>
    </lineage>
</organism>
<reference evidence="2" key="1">
    <citation type="journal article" date="2013" name="New Phytol.">
        <title>Comparative genomic and transcriptomic analyses reveal the hemibiotrophic stage shift of Colletotrichum fungi.</title>
        <authorList>
            <person name="Gan P."/>
            <person name="Ikeda K."/>
            <person name="Irieda H."/>
            <person name="Narusaka M."/>
            <person name="O'Connell R.J."/>
            <person name="Narusaka Y."/>
            <person name="Takano Y."/>
            <person name="Kubo Y."/>
            <person name="Shirasu K."/>
        </authorList>
    </citation>
    <scope>NUCLEOTIDE SEQUENCE [LARGE SCALE GENOMIC DNA]</scope>
    <source>
        <strain evidence="2">104-T / ATCC 96160 / CBS 514.97 / LARS 414 / MAFF 240422</strain>
    </source>
</reference>
<keyword evidence="2" id="KW-1185">Reference proteome</keyword>
<dbReference type="EMBL" id="AMCV02000022">
    <property type="protein sequence ID" value="TDZ18919.1"/>
    <property type="molecule type" value="Genomic_DNA"/>
</dbReference>
<comment type="caution">
    <text evidence="1">The sequence shown here is derived from an EMBL/GenBank/DDBJ whole genome shotgun (WGS) entry which is preliminary data.</text>
</comment>
<dbReference type="Proteomes" id="UP000014480">
    <property type="component" value="Unassembled WGS sequence"/>
</dbReference>
<evidence type="ECO:0000313" key="2">
    <source>
        <dbReference type="Proteomes" id="UP000014480"/>
    </source>
</evidence>
<reference evidence="2" key="2">
    <citation type="journal article" date="2019" name="Mol. Plant Microbe Interact.">
        <title>Genome sequence resources for four phytopathogenic fungi from the Colletotrichum orbiculare species complex.</title>
        <authorList>
            <person name="Gan P."/>
            <person name="Tsushima A."/>
            <person name="Narusaka M."/>
            <person name="Narusaka Y."/>
            <person name="Takano Y."/>
            <person name="Kubo Y."/>
            <person name="Shirasu K."/>
        </authorList>
    </citation>
    <scope>GENOME REANNOTATION</scope>
    <source>
        <strain evidence="2">104-T / ATCC 96160 / CBS 514.97 / LARS 414 / MAFF 240422</strain>
    </source>
</reference>
<proteinExistence type="predicted"/>
<dbReference type="AlphaFoldDB" id="A0A484FKD0"/>
<gene>
    <name evidence="1" type="ORF">Cob_v008380</name>
</gene>